<name>A0A2S7KB25_9PROT</name>
<dbReference type="EMBL" id="PJCH01000001">
    <property type="protein sequence ID" value="PQA89721.1"/>
    <property type="molecule type" value="Genomic_DNA"/>
</dbReference>
<evidence type="ECO:0000313" key="2">
    <source>
        <dbReference type="Proteomes" id="UP000239504"/>
    </source>
</evidence>
<proteinExistence type="predicted"/>
<accession>A0A2S7KB25</accession>
<keyword evidence="2" id="KW-1185">Reference proteome</keyword>
<evidence type="ECO:0000313" key="1">
    <source>
        <dbReference type="EMBL" id="PQA89721.1"/>
    </source>
</evidence>
<reference evidence="1 2" key="1">
    <citation type="submission" date="2017-12" db="EMBL/GenBank/DDBJ databases">
        <authorList>
            <person name="Hurst M.R.H."/>
        </authorList>
    </citation>
    <scope>NUCLEOTIDE SEQUENCE [LARGE SCALE GENOMIC DNA]</scope>
    <source>
        <strain evidence="1 2">SY-3-19</strain>
    </source>
</reference>
<organism evidence="1 2">
    <name type="scientific">Hyphococcus luteus</name>
    <dbReference type="NCBI Taxonomy" id="2058213"/>
    <lineage>
        <taxon>Bacteria</taxon>
        <taxon>Pseudomonadati</taxon>
        <taxon>Pseudomonadota</taxon>
        <taxon>Alphaproteobacteria</taxon>
        <taxon>Parvularculales</taxon>
        <taxon>Parvularculaceae</taxon>
        <taxon>Hyphococcus</taxon>
    </lineage>
</organism>
<dbReference type="Proteomes" id="UP000239504">
    <property type="component" value="Unassembled WGS sequence"/>
</dbReference>
<gene>
    <name evidence="1" type="ORF">CW354_02375</name>
</gene>
<sequence length="64" mass="7241">MAAFLRCNFPFQNSTSRHASLICAPELYNLTYEAADLIWVALALKNAKFSLDIYQYASKTSSNF</sequence>
<comment type="caution">
    <text evidence="1">The sequence shown here is derived from an EMBL/GenBank/DDBJ whole genome shotgun (WGS) entry which is preliminary data.</text>
</comment>
<dbReference type="AlphaFoldDB" id="A0A2S7KB25"/>
<protein>
    <submittedName>
        <fullName evidence="1">Uncharacterized protein</fullName>
    </submittedName>
</protein>